<dbReference type="AlphaFoldDB" id="E2SAV9"/>
<evidence type="ECO:0000313" key="11">
    <source>
        <dbReference type="Proteomes" id="UP000003111"/>
    </source>
</evidence>
<evidence type="ECO:0000256" key="4">
    <source>
        <dbReference type="ARBA" id="ARBA00022989"/>
    </source>
</evidence>
<keyword evidence="6 8" id="KW-0472">Membrane</keyword>
<dbReference type="eggNOG" id="COG1226">
    <property type="taxonomic scope" value="Bacteria"/>
</dbReference>
<keyword evidence="5" id="KW-0406">Ion transport</keyword>
<evidence type="ECO:0000256" key="5">
    <source>
        <dbReference type="ARBA" id="ARBA00023065"/>
    </source>
</evidence>
<reference evidence="10" key="1">
    <citation type="submission" date="2010-08" db="EMBL/GenBank/DDBJ databases">
        <authorList>
            <person name="Muzny D."/>
            <person name="Qin X."/>
            <person name="Buhay C."/>
            <person name="Dugan-Rocha S."/>
            <person name="Ding Y."/>
            <person name="Chen G."/>
            <person name="Hawes A."/>
            <person name="Holder M."/>
            <person name="Jhangiani S."/>
            <person name="Johnson A."/>
            <person name="Khan Z."/>
            <person name="Li Z."/>
            <person name="Liu W."/>
            <person name="Liu X."/>
            <person name="Perez L."/>
            <person name="Shen H."/>
            <person name="Wang Q."/>
            <person name="Watt J."/>
            <person name="Xi L."/>
            <person name="Xin Y."/>
            <person name="Zhou J."/>
            <person name="Deng J."/>
            <person name="Jiang H."/>
            <person name="Liu Y."/>
            <person name="Qu J."/>
            <person name="Song X.-Z."/>
            <person name="Zhang L."/>
            <person name="Villasana D."/>
            <person name="Johnson A."/>
            <person name="Liu J."/>
            <person name="Liyanage D."/>
            <person name="Lorensuhewa L."/>
            <person name="Robinson T."/>
            <person name="Song A."/>
            <person name="Song B.-B."/>
            <person name="Dinh H."/>
            <person name="Thornton R."/>
            <person name="Coyle M."/>
            <person name="Francisco L."/>
            <person name="Jackson L."/>
            <person name="Javaid M."/>
            <person name="Korchina V."/>
            <person name="Kovar C."/>
            <person name="Mata R."/>
            <person name="Mathew T."/>
            <person name="Ngo R."/>
            <person name="Nguyen L."/>
            <person name="Nguyen N."/>
            <person name="Okwuonu G."/>
            <person name="Ongeri F."/>
            <person name="Pham C."/>
            <person name="Simmons D."/>
            <person name="Wilczek-Boney K."/>
            <person name="Hale W."/>
            <person name="Jakkamsetti A."/>
            <person name="Pham P."/>
            <person name="Ruth R."/>
            <person name="San Lucas F."/>
            <person name="Warren J."/>
            <person name="Zhang J."/>
            <person name="Zhao Z."/>
            <person name="Zhou C."/>
            <person name="Zhu D."/>
            <person name="Lee S."/>
            <person name="Bess C."/>
            <person name="Blankenburg K."/>
            <person name="Forbes L."/>
            <person name="Fu Q."/>
            <person name="Gubbala S."/>
            <person name="Hirani K."/>
            <person name="Jayaseelan J.C."/>
            <person name="Lara F."/>
            <person name="Munidasa M."/>
            <person name="Palculict T."/>
            <person name="Patil S."/>
            <person name="Pu L.-L."/>
            <person name="Saada N."/>
            <person name="Tang L."/>
            <person name="Weissenberger G."/>
            <person name="Zhu Y."/>
            <person name="Hemphill L."/>
            <person name="Shang Y."/>
            <person name="Youmans B."/>
            <person name="Ayvaz T."/>
            <person name="Ross M."/>
            <person name="Santibanez J."/>
            <person name="Aqrawi P."/>
            <person name="Gross S."/>
            <person name="Joshi V."/>
            <person name="Fowler G."/>
            <person name="Nazareth L."/>
            <person name="Reid J."/>
            <person name="Worley K."/>
            <person name="Petrosino J."/>
            <person name="Highlander S."/>
            <person name="Gibbs R."/>
        </authorList>
    </citation>
    <scope>NUCLEOTIDE SEQUENCE [LARGE SCALE GENOMIC DNA]</scope>
    <source>
        <strain evidence="10">DSM 15272</strain>
    </source>
</reference>
<feature type="transmembrane region" description="Helical" evidence="8">
    <location>
        <begin position="77"/>
        <end position="95"/>
    </location>
</feature>
<dbReference type="Gene3D" id="1.20.120.350">
    <property type="entry name" value="Voltage-gated potassium channels. Chain C"/>
    <property type="match status" value="1"/>
</dbReference>
<name>E2SAV9_9ACTN</name>
<feature type="transmembrane region" description="Helical" evidence="8">
    <location>
        <begin position="46"/>
        <end position="65"/>
    </location>
</feature>
<keyword evidence="4 8" id="KW-1133">Transmembrane helix</keyword>
<comment type="subcellular location">
    <subcellularLocation>
        <location evidence="1">Membrane</location>
        <topology evidence="1">Multi-pass membrane protein</topology>
    </subcellularLocation>
</comment>
<dbReference type="InterPro" id="IPR027359">
    <property type="entry name" value="Volt_channel_dom_sf"/>
</dbReference>
<protein>
    <submittedName>
        <fullName evidence="10">Ion channel</fullName>
    </submittedName>
</protein>
<sequence length="237" mass="25950">MSERTEQWDRATNLPLTVLTFVFLGAYAWPVLDPGLPDGWRTACTVAVWVTWGALAVDYVVRLWMAESRRAFVRGHLLELAVVVLPLLRPLRLLRLVTLLNVLNRHAGSSLRGQVGTYLVGSVVLLVLIGSLAVLDAERGAGGTITSFGDAVWWACATMTTVGYGDVYPVTATGRTIAVALMFSGIAVLGIVTASFASWLIERISDEVDEDSELTRRDIESLRSEVHELRVLLQKAD</sequence>
<evidence type="ECO:0000256" key="7">
    <source>
        <dbReference type="ARBA" id="ARBA00023303"/>
    </source>
</evidence>
<evidence type="ECO:0000256" key="2">
    <source>
        <dbReference type="ARBA" id="ARBA00022448"/>
    </source>
</evidence>
<accession>E2SAV9</accession>
<dbReference type="Gene3D" id="1.20.5.110">
    <property type="match status" value="1"/>
</dbReference>
<dbReference type="PANTHER" id="PTHR11537">
    <property type="entry name" value="VOLTAGE-GATED POTASSIUM CHANNEL"/>
    <property type="match status" value="1"/>
</dbReference>
<feature type="transmembrane region" description="Helical" evidence="8">
    <location>
        <begin position="12"/>
        <end position="31"/>
    </location>
</feature>
<dbReference type="PANTHER" id="PTHR11537:SF254">
    <property type="entry name" value="POTASSIUM VOLTAGE-GATED CHANNEL PROTEIN SHAB"/>
    <property type="match status" value="1"/>
</dbReference>
<dbReference type="GO" id="GO:0005249">
    <property type="term" value="F:voltage-gated potassium channel activity"/>
    <property type="evidence" value="ECO:0007669"/>
    <property type="project" value="InterPro"/>
</dbReference>
<feature type="transmembrane region" description="Helical" evidence="8">
    <location>
        <begin position="115"/>
        <end position="135"/>
    </location>
</feature>
<evidence type="ECO:0000313" key="10">
    <source>
        <dbReference type="EMBL" id="EFQ83505.1"/>
    </source>
</evidence>
<evidence type="ECO:0000256" key="1">
    <source>
        <dbReference type="ARBA" id="ARBA00004141"/>
    </source>
</evidence>
<keyword evidence="2" id="KW-0813">Transport</keyword>
<dbReference type="Gene3D" id="1.10.287.70">
    <property type="match status" value="1"/>
</dbReference>
<dbReference type="Proteomes" id="UP000003111">
    <property type="component" value="Unassembled WGS sequence"/>
</dbReference>
<evidence type="ECO:0000259" key="9">
    <source>
        <dbReference type="Pfam" id="PF07885"/>
    </source>
</evidence>
<dbReference type="Pfam" id="PF07885">
    <property type="entry name" value="Ion_trans_2"/>
    <property type="match status" value="1"/>
</dbReference>
<gene>
    <name evidence="10" type="ORF">HMPREF0063_11167</name>
</gene>
<dbReference type="InterPro" id="IPR028325">
    <property type="entry name" value="VG_K_chnl"/>
</dbReference>
<dbReference type="RefSeq" id="WP_007078189.1">
    <property type="nucleotide sequence ID" value="NZ_CM001024.1"/>
</dbReference>
<keyword evidence="11" id="KW-1185">Reference proteome</keyword>
<dbReference type="PRINTS" id="PR00169">
    <property type="entry name" value="KCHANNEL"/>
</dbReference>
<comment type="caution">
    <text evidence="10">The sequence shown here is derived from an EMBL/GenBank/DDBJ whole genome shotgun (WGS) entry which is preliminary data.</text>
</comment>
<dbReference type="GO" id="GO:0001508">
    <property type="term" value="P:action potential"/>
    <property type="evidence" value="ECO:0007669"/>
    <property type="project" value="TreeGrafter"/>
</dbReference>
<feature type="transmembrane region" description="Helical" evidence="8">
    <location>
        <begin position="147"/>
        <end position="165"/>
    </location>
</feature>
<feature type="domain" description="Potassium channel" evidence="9">
    <location>
        <begin position="124"/>
        <end position="201"/>
    </location>
</feature>
<proteinExistence type="predicted"/>
<keyword evidence="3 8" id="KW-0812">Transmembrane</keyword>
<organism evidence="10 11">
    <name type="scientific">Aeromicrobium marinum DSM 15272</name>
    <dbReference type="NCBI Taxonomy" id="585531"/>
    <lineage>
        <taxon>Bacteria</taxon>
        <taxon>Bacillati</taxon>
        <taxon>Actinomycetota</taxon>
        <taxon>Actinomycetes</taxon>
        <taxon>Propionibacteriales</taxon>
        <taxon>Nocardioidaceae</taxon>
        <taxon>Aeromicrobium</taxon>
    </lineage>
</organism>
<evidence type="ECO:0000256" key="6">
    <source>
        <dbReference type="ARBA" id="ARBA00023136"/>
    </source>
</evidence>
<evidence type="ECO:0000256" key="3">
    <source>
        <dbReference type="ARBA" id="ARBA00022692"/>
    </source>
</evidence>
<feature type="transmembrane region" description="Helical" evidence="8">
    <location>
        <begin position="177"/>
        <end position="201"/>
    </location>
</feature>
<dbReference type="SUPFAM" id="SSF81324">
    <property type="entry name" value="Voltage-gated potassium channels"/>
    <property type="match status" value="1"/>
</dbReference>
<dbReference type="STRING" id="585531.HMPREF0063_11167"/>
<evidence type="ECO:0000256" key="8">
    <source>
        <dbReference type="SAM" id="Phobius"/>
    </source>
</evidence>
<dbReference type="HOGENOM" id="CLU_011722_6_3_11"/>
<dbReference type="EMBL" id="ACLF03000004">
    <property type="protein sequence ID" value="EFQ83505.1"/>
    <property type="molecule type" value="Genomic_DNA"/>
</dbReference>
<dbReference type="InterPro" id="IPR013099">
    <property type="entry name" value="K_chnl_dom"/>
</dbReference>
<dbReference type="GO" id="GO:0008076">
    <property type="term" value="C:voltage-gated potassium channel complex"/>
    <property type="evidence" value="ECO:0007669"/>
    <property type="project" value="InterPro"/>
</dbReference>
<keyword evidence="7" id="KW-0407">Ion channel</keyword>
<dbReference type="OrthoDB" id="9799090at2"/>